<evidence type="ECO:0000256" key="1">
    <source>
        <dbReference type="SAM" id="MobiDB-lite"/>
    </source>
</evidence>
<proteinExistence type="predicted"/>
<protein>
    <submittedName>
        <fullName evidence="3">Stage III sporulation AE</fullName>
    </submittedName>
</protein>
<feature type="compositionally biased region" description="Basic and acidic residues" evidence="1">
    <location>
        <begin position="523"/>
        <end position="543"/>
    </location>
</feature>
<evidence type="ECO:0000256" key="2">
    <source>
        <dbReference type="SAM" id="Phobius"/>
    </source>
</evidence>
<feature type="transmembrane region" description="Helical" evidence="2">
    <location>
        <begin position="114"/>
        <end position="136"/>
    </location>
</feature>
<accession>A0AAV4LXT4</accession>
<dbReference type="GeneID" id="94194780"/>
<feature type="region of interest" description="Disordered" evidence="1">
    <location>
        <begin position="523"/>
        <end position="591"/>
    </location>
</feature>
<dbReference type="Proteomes" id="UP001497744">
    <property type="component" value="Unassembled WGS sequence"/>
</dbReference>
<sequence>MSVTVDFNRNDPVRARHRLIAEYNRKPSIYVEEDISKTFRSIPGAIVSYFSGLFQQPSDLQCRCCDPKLPMRGADKLTEASKEPQPARKHVSGVPRSVFCDTIDVSVYQVLQRALCYAGAGLGIVGVGMVTVFGLFTAATAACAVTACNKVAVKNCDVDAYELESSDAYYEEKRILDTPNNYQPVVHAGFAPVSSASVFKFFVDRDLHQLTLGDGDEALASLPTVDQKDEHAAAGNESAALEQIHVPRLNGVEVLLALPQPQRAQHRLRVRQRVYASDCVEAECVNSLHRIQLLMLPHLHFASSLHELVPAPPALGAARDVVLTGLTQTPRRAYLQHDPQNVVDGNDAHVLVYGVARSLRINKYLPDDDRVDGVALKKGENVADAVLRVHGVYGLADAVAQVHHPVALGRVKQQEVLDAEEPRDALVRPPRDDGDGREPRLGDVVHHLLRHSGPVLYVHHRLDRRHDALGHDRGHLQAPLQDLGLVDGEDVTLFELQVHQRLELLAAVHGLVRGAQHVVEQQRERFAEREEEAHQDAEGRGEEPTQPQRVLHEHRLRRNLPQQGGDERRDDESPCPAADDGVGGVAYMSRRSPRSRTMSALTMELLTMSVDNSRFESLLSGRIRRAKRRFTWSWCDAGSTYVRSCNCSRSNDI</sequence>
<keyword evidence="4" id="KW-1185">Reference proteome</keyword>
<reference evidence="3 4" key="1">
    <citation type="submission" date="2021-06" db="EMBL/GenBank/DDBJ databases">
        <title>Genome sequence of Babesia caballi.</title>
        <authorList>
            <person name="Yamagishi J."/>
            <person name="Kidaka T."/>
            <person name="Ochi A."/>
        </authorList>
    </citation>
    <scope>NUCLEOTIDE SEQUENCE [LARGE SCALE GENOMIC DNA]</scope>
    <source>
        <strain evidence="3">USDA-D6B2</strain>
    </source>
</reference>
<keyword evidence="2" id="KW-0812">Transmembrane</keyword>
<keyword evidence="2" id="KW-1133">Transmembrane helix</keyword>
<dbReference type="AlphaFoldDB" id="A0AAV4LXT4"/>
<name>A0AAV4LXT4_BABCB</name>
<dbReference type="RefSeq" id="XP_067715368.1">
    <property type="nucleotide sequence ID" value="XM_067859267.1"/>
</dbReference>
<gene>
    <name evidence="3" type="ORF">BcabD6B2_27340</name>
</gene>
<dbReference type="EMBL" id="BPLF01000002">
    <property type="protein sequence ID" value="GIX63299.1"/>
    <property type="molecule type" value="Genomic_DNA"/>
</dbReference>
<organism evidence="3 4">
    <name type="scientific">Babesia caballi</name>
    <dbReference type="NCBI Taxonomy" id="5871"/>
    <lineage>
        <taxon>Eukaryota</taxon>
        <taxon>Sar</taxon>
        <taxon>Alveolata</taxon>
        <taxon>Apicomplexa</taxon>
        <taxon>Aconoidasida</taxon>
        <taxon>Piroplasmida</taxon>
        <taxon>Babesiidae</taxon>
        <taxon>Babesia</taxon>
    </lineage>
</organism>
<evidence type="ECO:0000313" key="4">
    <source>
        <dbReference type="Proteomes" id="UP001497744"/>
    </source>
</evidence>
<comment type="caution">
    <text evidence="3">The sequence shown here is derived from an EMBL/GenBank/DDBJ whole genome shotgun (WGS) entry which is preliminary data.</text>
</comment>
<feature type="region of interest" description="Disordered" evidence="1">
    <location>
        <begin position="419"/>
        <end position="440"/>
    </location>
</feature>
<evidence type="ECO:0000313" key="3">
    <source>
        <dbReference type="EMBL" id="GIX63299.1"/>
    </source>
</evidence>
<keyword evidence="2" id="KW-0472">Membrane</keyword>